<proteinExistence type="predicted"/>
<feature type="region of interest" description="Disordered" evidence="1">
    <location>
        <begin position="1"/>
        <end position="27"/>
    </location>
</feature>
<dbReference type="RefSeq" id="WP_069444826.1">
    <property type="nucleotide sequence ID" value="NZ_LPWE01000012.1"/>
</dbReference>
<evidence type="ECO:0000256" key="1">
    <source>
        <dbReference type="SAM" id="MobiDB-lite"/>
    </source>
</evidence>
<organism evidence="2 3">
    <name type="scientific">Methyloceanibacter stevinii</name>
    <dbReference type="NCBI Taxonomy" id="1774970"/>
    <lineage>
        <taxon>Bacteria</taxon>
        <taxon>Pseudomonadati</taxon>
        <taxon>Pseudomonadota</taxon>
        <taxon>Alphaproteobacteria</taxon>
        <taxon>Hyphomicrobiales</taxon>
        <taxon>Hyphomicrobiaceae</taxon>
        <taxon>Methyloceanibacter</taxon>
    </lineage>
</organism>
<accession>A0A1E3VLT0</accession>
<sequence length="248" mass="26722">MSEPKTPASKTSSPTAPSKTASGDVARAPSTTAEVDAFLNKVQSLQPATSGSGRLIFAMDATMSRQPTWDLALGLQSEMFDAVKQVGGLDVQLMYFRGFGECRSSKWVRDPDALARLMRQVHCEGGHTQIRKVLSHAKKETGRQTVNALVYVGDCMEESIDELCQLAGELGLVRVPVFVFQEGHDTRAERASRKSARLSRGAYCRFDAGSAAQLRALLTAVAVYASGGRKALENAKSGAATVLLEQLR</sequence>
<evidence type="ECO:0008006" key="4">
    <source>
        <dbReference type="Google" id="ProtNLM"/>
    </source>
</evidence>
<name>A0A1E3VLT0_9HYPH</name>
<evidence type="ECO:0000313" key="3">
    <source>
        <dbReference type="Proteomes" id="UP000094172"/>
    </source>
</evidence>
<dbReference type="InterPro" id="IPR036465">
    <property type="entry name" value="vWFA_dom_sf"/>
</dbReference>
<protein>
    <recommendedName>
        <fullName evidence="4">VWA domain-containing protein</fullName>
    </recommendedName>
</protein>
<feature type="compositionally biased region" description="Low complexity" evidence="1">
    <location>
        <begin position="1"/>
        <end position="22"/>
    </location>
</feature>
<dbReference type="SUPFAM" id="SSF53300">
    <property type="entry name" value="vWA-like"/>
    <property type="match status" value="1"/>
</dbReference>
<keyword evidence="3" id="KW-1185">Reference proteome</keyword>
<reference evidence="2 3" key="1">
    <citation type="journal article" date="2016" name="Environ. Microbiol.">
        <title>New Methyloceanibacter diversity from North Sea sediments includes methanotroph containing solely the soluble methane monooxygenase.</title>
        <authorList>
            <person name="Vekeman B."/>
            <person name="Kerckhof F.M."/>
            <person name="Cremers G."/>
            <person name="de Vos P."/>
            <person name="Vandamme P."/>
            <person name="Boon N."/>
            <person name="Op den Camp H.J."/>
            <person name="Heylen K."/>
        </authorList>
    </citation>
    <scope>NUCLEOTIDE SEQUENCE [LARGE SCALE GENOMIC DNA]</scope>
    <source>
        <strain evidence="2 3">R-67176</strain>
    </source>
</reference>
<gene>
    <name evidence="2" type="ORF">AUC70_07340</name>
</gene>
<dbReference type="STRING" id="1774970.AUC70_07340"/>
<comment type="caution">
    <text evidence="2">The sequence shown here is derived from an EMBL/GenBank/DDBJ whole genome shotgun (WGS) entry which is preliminary data.</text>
</comment>
<dbReference type="EMBL" id="LPWE01000012">
    <property type="protein sequence ID" value="ODR94463.1"/>
    <property type="molecule type" value="Genomic_DNA"/>
</dbReference>
<dbReference type="Proteomes" id="UP000094172">
    <property type="component" value="Unassembled WGS sequence"/>
</dbReference>
<dbReference type="AlphaFoldDB" id="A0A1E3VLT0"/>
<evidence type="ECO:0000313" key="2">
    <source>
        <dbReference type="EMBL" id="ODR94463.1"/>
    </source>
</evidence>